<reference evidence="2 3" key="1">
    <citation type="submission" date="2023-11" db="EMBL/GenBank/DDBJ databases">
        <title>MicrobeMod: A computational toolkit for identifying prokaryotic methylation and restriction-modification with nanopore sequencing.</title>
        <authorList>
            <person name="Crits-Christoph A."/>
            <person name="Kang S.C."/>
            <person name="Lee H."/>
            <person name="Ostrov N."/>
        </authorList>
    </citation>
    <scope>NUCLEOTIDE SEQUENCE [LARGE SCALE GENOMIC DNA]</scope>
    <source>
        <strain evidence="2 3">ATCC 14820</strain>
    </source>
</reference>
<dbReference type="InterPro" id="IPR004360">
    <property type="entry name" value="Glyas_Fos-R_dOase_dom"/>
</dbReference>
<dbReference type="InterPro" id="IPR052164">
    <property type="entry name" value="Anthracycline_SecMetBiosynth"/>
</dbReference>
<keyword evidence="3" id="KW-1185">Reference proteome</keyword>
<dbReference type="Proteomes" id="UP001279660">
    <property type="component" value="Unassembled WGS sequence"/>
</dbReference>
<comment type="caution">
    <text evidence="2">The sequence shown here is derived from an EMBL/GenBank/DDBJ whole genome shotgun (WGS) entry which is preliminary data.</text>
</comment>
<dbReference type="CDD" id="cd07247">
    <property type="entry name" value="SgaA_N_like"/>
    <property type="match status" value="2"/>
</dbReference>
<dbReference type="PANTHER" id="PTHR33993:SF14">
    <property type="entry name" value="GB|AAF24581.1"/>
    <property type="match status" value="1"/>
</dbReference>
<proteinExistence type="predicted"/>
<feature type="domain" description="VOC" evidence="1">
    <location>
        <begin position="7"/>
        <end position="123"/>
    </location>
</feature>
<organism evidence="2 3">
    <name type="scientific">Sphingomonas echinoides</name>
    <dbReference type="NCBI Taxonomy" id="59803"/>
    <lineage>
        <taxon>Bacteria</taxon>
        <taxon>Pseudomonadati</taxon>
        <taxon>Pseudomonadota</taxon>
        <taxon>Alphaproteobacteria</taxon>
        <taxon>Sphingomonadales</taxon>
        <taxon>Sphingomonadaceae</taxon>
        <taxon>Sphingomonas</taxon>
    </lineage>
</organism>
<dbReference type="PROSITE" id="PS51819">
    <property type="entry name" value="VOC"/>
    <property type="match status" value="2"/>
</dbReference>
<evidence type="ECO:0000259" key="1">
    <source>
        <dbReference type="PROSITE" id="PS51819"/>
    </source>
</evidence>
<name>A0ABU4PNY9_9SPHN</name>
<sequence>MTNPHGTPIWYELQSADPLASKAFYDHVIGWSIAEPNPDMDYRMIETGDGAVGGVMRLTPEMQAGGAKPGWLFYLGVGDVDATADAIKSAGGAVHMGPWSMPGVGRMALAADPQGIPFYIMRGDSDASSTAYDRTGMGKCNWNELITPDQDAGDAFYRSVFGWNYPGVMPMGPRGEYRFIAVGDQTFGATQPHDGAGPPPGWRFYFRAPDIEAAAANVTEAGGSVMMGPMEVPGGDRIIIASDPHGVVFGVVGPGQSGGEAALA</sequence>
<protein>
    <submittedName>
        <fullName evidence="2">VOC family protein</fullName>
    </submittedName>
</protein>
<feature type="domain" description="VOC" evidence="1">
    <location>
        <begin position="139"/>
        <end position="254"/>
    </location>
</feature>
<dbReference type="InterPro" id="IPR029068">
    <property type="entry name" value="Glyas_Bleomycin-R_OHBP_Dase"/>
</dbReference>
<evidence type="ECO:0000313" key="3">
    <source>
        <dbReference type="Proteomes" id="UP001279660"/>
    </source>
</evidence>
<dbReference type="SUPFAM" id="SSF54593">
    <property type="entry name" value="Glyoxalase/Bleomycin resistance protein/Dihydroxybiphenyl dioxygenase"/>
    <property type="match status" value="2"/>
</dbReference>
<dbReference type="EMBL" id="JAWXXV010000001">
    <property type="protein sequence ID" value="MDX5985846.1"/>
    <property type="molecule type" value="Genomic_DNA"/>
</dbReference>
<accession>A0ABU4PNY9</accession>
<dbReference type="Gene3D" id="3.10.180.10">
    <property type="entry name" value="2,3-Dihydroxybiphenyl 1,2-Dioxygenase, domain 1"/>
    <property type="match status" value="2"/>
</dbReference>
<evidence type="ECO:0000313" key="2">
    <source>
        <dbReference type="EMBL" id="MDX5985846.1"/>
    </source>
</evidence>
<dbReference type="InterPro" id="IPR037523">
    <property type="entry name" value="VOC_core"/>
</dbReference>
<gene>
    <name evidence="2" type="ORF">SIL82_16445</name>
</gene>
<dbReference type="RefSeq" id="WP_010407289.1">
    <property type="nucleotide sequence ID" value="NZ_JAWXXV010000001.1"/>
</dbReference>
<dbReference type="Pfam" id="PF00903">
    <property type="entry name" value="Glyoxalase"/>
    <property type="match status" value="2"/>
</dbReference>
<dbReference type="PANTHER" id="PTHR33993">
    <property type="entry name" value="GLYOXALASE-RELATED"/>
    <property type="match status" value="1"/>
</dbReference>